<proteinExistence type="inferred from homology"/>
<sequence>MRDDDLIAFTRKALALLFIVALAALVVELSYLLILVFASVVVAVVLRSLAGHFVRLRLGNGASVGLAVLSLLAIFAGLGWMFGGLVSGQFVELGRQLPQAVDAAQAYLDHWHIDYNLSEMAKVAREQLSSIFQRASGFVISVGGVVADVAVVFVGGIFFAADPAFYRGGVLRLLPRSVESLMADALDDCGRGLQLWLKGQMVSSLFIAALTLAGLLLLDVPSAYALAILAGAFDFIPYLGPVLAAIPGVLVGFSASPTTGLWTIGLFVLVQQIQGHVVQPMVQKSSVDLPPVVLLFTVIATGTLFGPPGVLLAAPMTIVGYILVQHLYIGAMLGRRPKRPAGPREPT</sequence>
<dbReference type="Pfam" id="PF01594">
    <property type="entry name" value="AI-2E_transport"/>
    <property type="match status" value="1"/>
</dbReference>
<comment type="subcellular location">
    <subcellularLocation>
        <location evidence="1">Membrane</location>
        <topology evidence="1">Multi-pass membrane protein</topology>
    </subcellularLocation>
</comment>
<reference evidence="7 8" key="1">
    <citation type="submission" date="2020-08" db="EMBL/GenBank/DDBJ databases">
        <title>Genomic Encyclopedia of Type Strains, Phase IV (KMG-IV): sequencing the most valuable type-strain genomes for metagenomic binning, comparative biology and taxonomic classification.</title>
        <authorList>
            <person name="Goeker M."/>
        </authorList>
    </citation>
    <scope>NUCLEOTIDE SEQUENCE [LARGE SCALE GENOMIC DNA]</scope>
    <source>
        <strain evidence="7 8">DSM 27057</strain>
    </source>
</reference>
<evidence type="ECO:0000256" key="2">
    <source>
        <dbReference type="ARBA" id="ARBA00009773"/>
    </source>
</evidence>
<feature type="transmembrane region" description="Helical" evidence="6">
    <location>
        <begin position="13"/>
        <end position="46"/>
    </location>
</feature>
<feature type="transmembrane region" description="Helical" evidence="6">
    <location>
        <begin position="138"/>
        <end position="161"/>
    </location>
</feature>
<keyword evidence="4 6" id="KW-1133">Transmembrane helix</keyword>
<keyword evidence="8" id="KW-1185">Reference proteome</keyword>
<evidence type="ECO:0000256" key="5">
    <source>
        <dbReference type="ARBA" id="ARBA00023136"/>
    </source>
</evidence>
<dbReference type="RefSeq" id="WP_183625069.1">
    <property type="nucleotide sequence ID" value="NZ_JACIDX010000007.1"/>
</dbReference>
<dbReference type="AlphaFoldDB" id="A0A7W6CIK1"/>
<keyword evidence="5 6" id="KW-0472">Membrane</keyword>
<feature type="transmembrane region" description="Helical" evidence="6">
    <location>
        <begin position="245"/>
        <end position="269"/>
    </location>
</feature>
<accession>A0A7W6CIK1</accession>
<feature type="transmembrane region" description="Helical" evidence="6">
    <location>
        <begin position="289"/>
        <end position="306"/>
    </location>
</feature>
<dbReference type="Proteomes" id="UP000548867">
    <property type="component" value="Unassembled WGS sequence"/>
</dbReference>
<feature type="transmembrane region" description="Helical" evidence="6">
    <location>
        <begin position="312"/>
        <end position="334"/>
    </location>
</feature>
<dbReference type="PANTHER" id="PTHR21716:SF62">
    <property type="entry name" value="TRANSPORT PROTEIN YDBI-RELATED"/>
    <property type="match status" value="1"/>
</dbReference>
<dbReference type="GO" id="GO:0055085">
    <property type="term" value="P:transmembrane transport"/>
    <property type="evidence" value="ECO:0007669"/>
    <property type="project" value="TreeGrafter"/>
</dbReference>
<evidence type="ECO:0000313" key="7">
    <source>
        <dbReference type="EMBL" id="MBB3955058.1"/>
    </source>
</evidence>
<name>A0A7W6CIK1_9SPHN</name>
<evidence type="ECO:0000313" key="8">
    <source>
        <dbReference type="Proteomes" id="UP000548867"/>
    </source>
</evidence>
<gene>
    <name evidence="7" type="ORF">GGR38_002010</name>
</gene>
<comment type="similarity">
    <text evidence="2">Belongs to the autoinducer-2 exporter (AI-2E) (TC 2.A.86) family.</text>
</comment>
<organism evidence="7 8">
    <name type="scientific">Novosphingobium sediminicola</name>
    <dbReference type="NCBI Taxonomy" id="563162"/>
    <lineage>
        <taxon>Bacteria</taxon>
        <taxon>Pseudomonadati</taxon>
        <taxon>Pseudomonadota</taxon>
        <taxon>Alphaproteobacteria</taxon>
        <taxon>Sphingomonadales</taxon>
        <taxon>Sphingomonadaceae</taxon>
        <taxon>Novosphingobium</taxon>
    </lineage>
</organism>
<evidence type="ECO:0000256" key="4">
    <source>
        <dbReference type="ARBA" id="ARBA00022989"/>
    </source>
</evidence>
<feature type="transmembrane region" description="Helical" evidence="6">
    <location>
        <begin position="205"/>
        <end position="233"/>
    </location>
</feature>
<comment type="caution">
    <text evidence="7">The sequence shown here is derived from an EMBL/GenBank/DDBJ whole genome shotgun (WGS) entry which is preliminary data.</text>
</comment>
<keyword evidence="3 6" id="KW-0812">Transmembrane</keyword>
<feature type="transmembrane region" description="Helical" evidence="6">
    <location>
        <begin position="58"/>
        <end position="82"/>
    </location>
</feature>
<dbReference type="GO" id="GO:0016020">
    <property type="term" value="C:membrane"/>
    <property type="evidence" value="ECO:0007669"/>
    <property type="project" value="UniProtKB-SubCell"/>
</dbReference>
<evidence type="ECO:0000256" key="3">
    <source>
        <dbReference type="ARBA" id="ARBA00022692"/>
    </source>
</evidence>
<evidence type="ECO:0000256" key="6">
    <source>
        <dbReference type="SAM" id="Phobius"/>
    </source>
</evidence>
<evidence type="ECO:0000256" key="1">
    <source>
        <dbReference type="ARBA" id="ARBA00004141"/>
    </source>
</evidence>
<dbReference type="PANTHER" id="PTHR21716">
    <property type="entry name" value="TRANSMEMBRANE PROTEIN"/>
    <property type="match status" value="1"/>
</dbReference>
<dbReference type="EMBL" id="JACIDX010000007">
    <property type="protein sequence ID" value="MBB3955058.1"/>
    <property type="molecule type" value="Genomic_DNA"/>
</dbReference>
<dbReference type="InterPro" id="IPR002549">
    <property type="entry name" value="AI-2E-like"/>
</dbReference>
<protein>
    <submittedName>
        <fullName evidence="7">Putative PurR-regulated permease PerM</fullName>
    </submittedName>
</protein>